<feature type="non-terminal residue" evidence="1">
    <location>
        <position position="1"/>
    </location>
</feature>
<evidence type="ECO:0000313" key="2">
    <source>
        <dbReference type="Proteomes" id="UP001230908"/>
    </source>
</evidence>
<dbReference type="Proteomes" id="UP001230908">
    <property type="component" value="Unassembled WGS sequence"/>
</dbReference>
<protein>
    <recommendedName>
        <fullName evidence="3">MarR family transcriptional regulator</fullName>
    </recommendedName>
</protein>
<comment type="caution">
    <text evidence="1">The sequence shown here is derived from an EMBL/GenBank/DDBJ whole genome shotgun (WGS) entry which is preliminary data.</text>
</comment>
<name>A0ABU0ZP16_9ACTN</name>
<keyword evidence="2" id="KW-1185">Reference proteome</keyword>
<reference evidence="1 2" key="1">
    <citation type="submission" date="2023-08" db="EMBL/GenBank/DDBJ databases">
        <title>Phytohabitans sansha sp. nov., isolated from marine sediment.</title>
        <authorList>
            <person name="Zhao Y."/>
            <person name="Yi K."/>
        </authorList>
    </citation>
    <scope>NUCLEOTIDE SEQUENCE [LARGE SCALE GENOMIC DNA]</scope>
    <source>
        <strain evidence="1 2">ZYX-F-186</strain>
    </source>
</reference>
<dbReference type="RefSeq" id="WP_308716040.1">
    <property type="nucleotide sequence ID" value="NZ_JAVHUY010000034.1"/>
</dbReference>
<gene>
    <name evidence="1" type="ORF">RB614_29990</name>
</gene>
<dbReference type="EMBL" id="JAVHUY010000034">
    <property type="protein sequence ID" value="MDQ7908771.1"/>
    <property type="molecule type" value="Genomic_DNA"/>
</dbReference>
<organism evidence="1 2">
    <name type="scientific">Phytohabitans maris</name>
    <dbReference type="NCBI Taxonomy" id="3071409"/>
    <lineage>
        <taxon>Bacteria</taxon>
        <taxon>Bacillati</taxon>
        <taxon>Actinomycetota</taxon>
        <taxon>Actinomycetes</taxon>
        <taxon>Micromonosporales</taxon>
        <taxon>Micromonosporaceae</taxon>
    </lineage>
</organism>
<sequence length="173" mass="19216">VKARDVNRRLLDTIRVGQGCVLASPAIERVAQPTLTEDGKRAPALRFGDPPVMALTGALCLNLFAVTGITNNSLRALTARLLGTSYSTSQMTYDLRRRRANGLIHRIEHTHTYTLTPDGQRLAIFYTKLHNRLLRPLTAADQPQAPPTLRHALATIDQHVEDYITRTRLKTAA</sequence>
<evidence type="ECO:0008006" key="3">
    <source>
        <dbReference type="Google" id="ProtNLM"/>
    </source>
</evidence>
<accession>A0ABU0ZP16</accession>
<evidence type="ECO:0000313" key="1">
    <source>
        <dbReference type="EMBL" id="MDQ7908771.1"/>
    </source>
</evidence>
<proteinExistence type="predicted"/>